<dbReference type="EMBL" id="QLYX01000009">
    <property type="protein sequence ID" value="RAY13494.1"/>
    <property type="molecule type" value="Genomic_DNA"/>
</dbReference>
<accession>A0A365H313</accession>
<sequence>MVAVGLIGGVVAAVIVATVMATSDPRCADQLKAGEAKVRTSRWEPAGELPGLGRYVEIHWQVRALGNPCSRSVPGPTDRTYQGVVRLRPEDARSLAARYDWRPVAAASESEPQVWPALAKFVPGDVRWLHSDAYDQAPPQSEDSRRLYLDPDRALALFDLTNA</sequence>
<keyword evidence="2" id="KW-1185">Reference proteome</keyword>
<reference evidence="1 2" key="1">
    <citation type="submission" date="2018-06" db="EMBL/GenBank/DDBJ databases">
        <title>Actinomadura craniellae sp. nov. isolated from marine sponge Craniella sp.</title>
        <authorList>
            <person name="Li L."/>
            <person name="Xu Q.H."/>
            <person name="Lin H.W."/>
            <person name="Lu Y.H."/>
        </authorList>
    </citation>
    <scope>NUCLEOTIDE SEQUENCE [LARGE SCALE GENOMIC DNA]</scope>
    <source>
        <strain evidence="1 2">LHW63021</strain>
    </source>
</reference>
<dbReference type="Proteomes" id="UP000251891">
    <property type="component" value="Unassembled WGS sequence"/>
</dbReference>
<dbReference type="AlphaFoldDB" id="A0A365H313"/>
<gene>
    <name evidence="1" type="ORF">DPM19_20800</name>
</gene>
<protein>
    <submittedName>
        <fullName evidence="1">Uncharacterized protein</fullName>
    </submittedName>
</protein>
<comment type="caution">
    <text evidence="1">The sequence shown here is derived from an EMBL/GenBank/DDBJ whole genome shotgun (WGS) entry which is preliminary data.</text>
</comment>
<proteinExistence type="predicted"/>
<name>A0A365H313_9ACTN</name>
<organism evidence="1 2">
    <name type="scientific">Actinomadura craniellae</name>
    <dbReference type="NCBI Taxonomy" id="2231787"/>
    <lineage>
        <taxon>Bacteria</taxon>
        <taxon>Bacillati</taxon>
        <taxon>Actinomycetota</taxon>
        <taxon>Actinomycetes</taxon>
        <taxon>Streptosporangiales</taxon>
        <taxon>Thermomonosporaceae</taxon>
        <taxon>Actinomadura</taxon>
    </lineage>
</organism>
<evidence type="ECO:0000313" key="2">
    <source>
        <dbReference type="Proteomes" id="UP000251891"/>
    </source>
</evidence>
<evidence type="ECO:0000313" key="1">
    <source>
        <dbReference type="EMBL" id="RAY13494.1"/>
    </source>
</evidence>